<feature type="transmembrane region" description="Helical" evidence="1">
    <location>
        <begin position="85"/>
        <end position="107"/>
    </location>
</feature>
<feature type="transmembrane region" description="Helical" evidence="1">
    <location>
        <begin position="298"/>
        <end position="318"/>
    </location>
</feature>
<feature type="transmembrane region" description="Helical" evidence="1">
    <location>
        <begin position="12"/>
        <end position="30"/>
    </location>
</feature>
<gene>
    <name evidence="3" type="ORF">BjapCC829_31495</name>
</gene>
<feature type="transmembrane region" description="Helical" evidence="1">
    <location>
        <begin position="50"/>
        <end position="73"/>
    </location>
</feature>
<dbReference type="RefSeq" id="WP_231142414.1">
    <property type="nucleotide sequence ID" value="NZ_CP088100.1"/>
</dbReference>
<feature type="transmembrane region" description="Helical" evidence="1">
    <location>
        <begin position="211"/>
        <end position="232"/>
    </location>
</feature>
<reference evidence="3" key="1">
    <citation type="submission" date="2021-11" db="EMBL/GenBank/DDBJ databases">
        <title>Australian commercial rhizobial inoculants.</title>
        <authorList>
            <person name="Kohlmeier M.G."/>
            <person name="O'Hara G.W."/>
            <person name="Colombi E."/>
            <person name="Ramsay J.P."/>
            <person name="Terpolilli J."/>
        </authorList>
    </citation>
    <scope>NUCLEOTIDE SEQUENCE</scope>
    <source>
        <strain evidence="3">CC829</strain>
    </source>
</reference>
<dbReference type="EMBL" id="CP088100">
    <property type="protein sequence ID" value="UFW84448.1"/>
    <property type="molecule type" value="Genomic_DNA"/>
</dbReference>
<keyword evidence="3" id="KW-0808">Transferase</keyword>
<proteinExistence type="predicted"/>
<dbReference type="Pfam" id="PF01757">
    <property type="entry name" value="Acyl_transf_3"/>
    <property type="match status" value="1"/>
</dbReference>
<dbReference type="PANTHER" id="PTHR23028:SF131">
    <property type="entry name" value="BLR2367 PROTEIN"/>
    <property type="match status" value="1"/>
</dbReference>
<keyword evidence="3" id="KW-0012">Acyltransferase</keyword>
<evidence type="ECO:0000259" key="2">
    <source>
        <dbReference type="Pfam" id="PF01757"/>
    </source>
</evidence>
<evidence type="ECO:0000313" key="3">
    <source>
        <dbReference type="EMBL" id="UFW84448.1"/>
    </source>
</evidence>
<dbReference type="PANTHER" id="PTHR23028">
    <property type="entry name" value="ACETYLTRANSFERASE"/>
    <property type="match status" value="1"/>
</dbReference>
<dbReference type="Proteomes" id="UP001430990">
    <property type="component" value="Chromosome"/>
</dbReference>
<keyword evidence="4" id="KW-1185">Reference proteome</keyword>
<feature type="transmembrane region" description="Helical" evidence="1">
    <location>
        <begin position="238"/>
        <end position="260"/>
    </location>
</feature>
<dbReference type="InterPro" id="IPR050879">
    <property type="entry name" value="Acyltransferase_3"/>
</dbReference>
<feature type="domain" description="Acyltransferase 3" evidence="2">
    <location>
        <begin position="9"/>
        <end position="306"/>
    </location>
</feature>
<keyword evidence="1" id="KW-0472">Membrane</keyword>
<evidence type="ECO:0000313" key="4">
    <source>
        <dbReference type="Proteomes" id="UP001430990"/>
    </source>
</evidence>
<evidence type="ECO:0000256" key="1">
    <source>
        <dbReference type="SAM" id="Phobius"/>
    </source>
</evidence>
<accession>A0ABY3QFP9</accession>
<dbReference type="InterPro" id="IPR002656">
    <property type="entry name" value="Acyl_transf_3_dom"/>
</dbReference>
<organism evidence="3 4">
    <name type="scientific">Bradyrhizobium barranii</name>
    <dbReference type="NCBI Taxonomy" id="2992140"/>
    <lineage>
        <taxon>Bacteria</taxon>
        <taxon>Pseudomonadati</taxon>
        <taxon>Pseudomonadota</taxon>
        <taxon>Alphaproteobacteria</taxon>
        <taxon>Hyphomicrobiales</taxon>
        <taxon>Nitrobacteraceae</taxon>
        <taxon>Bradyrhizobium</taxon>
    </lineage>
</organism>
<keyword evidence="1" id="KW-0812">Transmembrane</keyword>
<name>A0ABY3QFP9_9BRAD</name>
<dbReference type="GO" id="GO:0016746">
    <property type="term" value="F:acyltransferase activity"/>
    <property type="evidence" value="ECO:0007669"/>
    <property type="project" value="UniProtKB-KW"/>
</dbReference>
<sequence length="374" mass="41220">MELNSRLPGIQAGRAIAAASVFYFHSYIALTNFDPRHIFTFDWLAKHGASGVDLFFAISGFIVCHVAAAPDFGSGEFLWKRLFRIYPLNALVTVVILAILLSGIGIADYPDAVGVLKSFLIFPQTKPVNSVGWTLEYEVVFYLISALILPRGGPVALLLYCAASFALWTVFDPHSALLSRFITEKHAAFGAGVAAYIVASRLPKCPSNFDAVLSLLLLVVGLWMFISGPNWLPPGLRTPVACGFAVIGLAVMPGAPRFLVRFGDISYGFYLIHWPVVCLSPWLTGNDHLNLNRSLGELWRWVAFAIIYALAFLSWRYLEQPINGWARKFLHRSPRNNVACSQDSCLVQGVSAAVRLNRAHEDVPDLRAGLTHDN</sequence>
<protein>
    <submittedName>
        <fullName evidence="3">Acyltransferase</fullName>
    </submittedName>
</protein>
<keyword evidence="1" id="KW-1133">Transmembrane helix</keyword>
<feature type="transmembrane region" description="Helical" evidence="1">
    <location>
        <begin position="267"/>
        <end position="283"/>
    </location>
</feature>